<dbReference type="Proteomes" id="UP000801492">
    <property type="component" value="Unassembled WGS sequence"/>
</dbReference>
<keyword evidence="3 6" id="KW-0863">Zinc-finger</keyword>
<dbReference type="InterPro" id="IPR006612">
    <property type="entry name" value="THAP_Znf"/>
</dbReference>
<feature type="coiled-coil region" evidence="7">
    <location>
        <begin position="154"/>
        <end position="185"/>
    </location>
</feature>
<evidence type="ECO:0000256" key="7">
    <source>
        <dbReference type="SAM" id="Coils"/>
    </source>
</evidence>
<dbReference type="AlphaFoldDB" id="A0A8K0GFQ9"/>
<dbReference type="OrthoDB" id="8195867at2759"/>
<dbReference type="GO" id="GO:0008270">
    <property type="term" value="F:zinc ion binding"/>
    <property type="evidence" value="ECO:0007669"/>
    <property type="project" value="UniProtKB-KW"/>
</dbReference>
<feature type="domain" description="THAP-type" evidence="8">
    <location>
        <begin position="1"/>
        <end position="91"/>
    </location>
</feature>
<dbReference type="Pfam" id="PF13613">
    <property type="entry name" value="HTH_Tnp_4"/>
    <property type="match status" value="1"/>
</dbReference>
<dbReference type="SMART" id="SM00980">
    <property type="entry name" value="THAP"/>
    <property type="match status" value="1"/>
</dbReference>
<dbReference type="EMBL" id="VTPC01004100">
    <property type="protein sequence ID" value="KAF2897496.1"/>
    <property type="molecule type" value="Genomic_DNA"/>
</dbReference>
<protein>
    <recommendedName>
        <fullName evidence="8">THAP-type domain-containing protein</fullName>
    </recommendedName>
</protein>
<dbReference type="InterPro" id="IPR027806">
    <property type="entry name" value="HARBI1_dom"/>
</dbReference>
<evidence type="ECO:0000256" key="2">
    <source>
        <dbReference type="ARBA" id="ARBA00022723"/>
    </source>
</evidence>
<comment type="cofactor">
    <cofactor evidence="1">
        <name>a divalent metal cation</name>
        <dbReference type="ChEBI" id="CHEBI:60240"/>
    </cofactor>
</comment>
<keyword evidence="2" id="KW-0479">Metal-binding</keyword>
<dbReference type="GO" id="GO:0003677">
    <property type="term" value="F:DNA binding"/>
    <property type="evidence" value="ECO:0007669"/>
    <property type="project" value="UniProtKB-UniRule"/>
</dbReference>
<evidence type="ECO:0000313" key="10">
    <source>
        <dbReference type="Proteomes" id="UP000801492"/>
    </source>
</evidence>
<evidence type="ECO:0000256" key="3">
    <source>
        <dbReference type="ARBA" id="ARBA00022771"/>
    </source>
</evidence>
<organism evidence="9 10">
    <name type="scientific">Ignelater luminosus</name>
    <name type="common">Cucubano</name>
    <name type="synonym">Pyrophorus luminosus</name>
    <dbReference type="NCBI Taxonomy" id="2038154"/>
    <lineage>
        <taxon>Eukaryota</taxon>
        <taxon>Metazoa</taxon>
        <taxon>Ecdysozoa</taxon>
        <taxon>Arthropoda</taxon>
        <taxon>Hexapoda</taxon>
        <taxon>Insecta</taxon>
        <taxon>Pterygota</taxon>
        <taxon>Neoptera</taxon>
        <taxon>Endopterygota</taxon>
        <taxon>Coleoptera</taxon>
        <taxon>Polyphaga</taxon>
        <taxon>Elateriformia</taxon>
        <taxon>Elateroidea</taxon>
        <taxon>Elateridae</taxon>
        <taxon>Agrypninae</taxon>
        <taxon>Pyrophorini</taxon>
        <taxon>Ignelater</taxon>
    </lineage>
</organism>
<gene>
    <name evidence="9" type="ORF">ILUMI_08678</name>
</gene>
<evidence type="ECO:0000256" key="4">
    <source>
        <dbReference type="ARBA" id="ARBA00022833"/>
    </source>
</evidence>
<dbReference type="SUPFAM" id="SSF57716">
    <property type="entry name" value="Glucocorticoid receptor-like (DNA-binding domain)"/>
    <property type="match status" value="1"/>
</dbReference>
<proteinExistence type="predicted"/>
<dbReference type="PROSITE" id="PS50950">
    <property type="entry name" value="ZF_THAP"/>
    <property type="match status" value="1"/>
</dbReference>
<dbReference type="Pfam" id="PF05485">
    <property type="entry name" value="THAP"/>
    <property type="match status" value="1"/>
</dbReference>
<dbReference type="Pfam" id="PF13359">
    <property type="entry name" value="DDE_Tnp_4"/>
    <property type="match status" value="1"/>
</dbReference>
<reference evidence="9" key="1">
    <citation type="submission" date="2019-08" db="EMBL/GenBank/DDBJ databases">
        <title>The genome of the North American firefly Photinus pyralis.</title>
        <authorList>
            <consortium name="Photinus pyralis genome working group"/>
            <person name="Fallon T.R."/>
            <person name="Sander Lower S.E."/>
            <person name="Weng J.-K."/>
        </authorList>
    </citation>
    <scope>NUCLEOTIDE SEQUENCE</scope>
    <source>
        <strain evidence="9">TRF0915ILg1</strain>
        <tissue evidence="9">Whole body</tissue>
    </source>
</reference>
<keyword evidence="7" id="KW-0175">Coiled coil</keyword>
<dbReference type="InterPro" id="IPR027805">
    <property type="entry name" value="Transposase_HTH_dom"/>
</dbReference>
<comment type="caution">
    <text evidence="9">The sequence shown here is derived from an EMBL/GenBank/DDBJ whole genome shotgun (WGS) entry which is preliminary data.</text>
</comment>
<evidence type="ECO:0000256" key="1">
    <source>
        <dbReference type="ARBA" id="ARBA00001968"/>
    </source>
</evidence>
<evidence type="ECO:0000256" key="6">
    <source>
        <dbReference type="PROSITE-ProRule" id="PRU00309"/>
    </source>
</evidence>
<dbReference type="PANTHER" id="PTHR23080">
    <property type="entry name" value="THAP DOMAIN PROTEIN"/>
    <property type="match status" value="1"/>
</dbReference>
<sequence>MPKNCLVVKCNSNSARHRDRSFYRIPSPYGPDRKINKTSQERRRLWIDSLNRSDMNDSKLKYGRICSLHFQTGEPASLIDKYHPDWIPSINMGCTERRHSEALKRYKCSKDRAQSTTETLDEKEDFEEMQDEELKIDIVKDEKLKVEEIKVEEIEIEELKIEELYNEELEVKEEEELQAKDHTEQIIPEPANLKVFLQQIQEEKYNIDVNYLKSNKDCFLYYTGFPDFVYVHKIFQMVENYLPQNVVLTKYQQLLLTLVRLRLNLQLTDLSCRFNVDRTTATCTFERVINVLYSRLKSLVAWPMRKDLQRNIPQCFKEAFGNKATVIIDCFELFIEKASNLENSNCKHHYTVKFLIGISPQGSIIFISNAYAGGASDKFIVEDSGILNKLCRGDVIIADEGFSIDNSIKSYCAEVKYPSFVKDKKQLSAVDSETTRKLADVRIHVQRVIGVLRSKFRILKETFPTVALIESSNETVHINKIIVVCAALFNLCPGIIPLE</sequence>
<keyword evidence="4" id="KW-0862">Zinc</keyword>
<evidence type="ECO:0000256" key="5">
    <source>
        <dbReference type="ARBA" id="ARBA00023125"/>
    </source>
</evidence>
<name>A0A8K0GFQ9_IGNLU</name>
<accession>A0A8K0GFQ9</accession>
<evidence type="ECO:0000259" key="8">
    <source>
        <dbReference type="PROSITE" id="PS50950"/>
    </source>
</evidence>
<evidence type="ECO:0000313" key="9">
    <source>
        <dbReference type="EMBL" id="KAF2897496.1"/>
    </source>
</evidence>
<keyword evidence="10" id="KW-1185">Reference proteome</keyword>
<keyword evidence="5 6" id="KW-0238">DNA-binding</keyword>